<keyword evidence="2" id="KW-0813">Transport</keyword>
<gene>
    <name evidence="9" type="ORF">EQU50_01685</name>
</gene>
<protein>
    <recommendedName>
        <fullName evidence="8">Ferric oxidoreductase domain-containing protein</fullName>
    </recommendedName>
</protein>
<feature type="domain" description="Ferric oxidoreductase" evidence="8">
    <location>
        <begin position="48"/>
        <end position="155"/>
    </location>
</feature>
<evidence type="ECO:0000256" key="7">
    <source>
        <dbReference type="SAM" id="Phobius"/>
    </source>
</evidence>
<dbReference type="RefSeq" id="WP_130153431.1">
    <property type="nucleotide sequence ID" value="NZ_SCFB01000002.1"/>
</dbReference>
<evidence type="ECO:0000256" key="5">
    <source>
        <dbReference type="ARBA" id="ARBA00023004"/>
    </source>
</evidence>
<dbReference type="InterPro" id="IPR022837">
    <property type="entry name" value="MsrQ-like"/>
</dbReference>
<accession>A0A4Q7DIZ7</accession>
<comment type="caution">
    <text evidence="9">The sequence shown here is derived from an EMBL/GenBank/DDBJ whole genome shotgun (WGS) entry which is preliminary data.</text>
</comment>
<feature type="transmembrane region" description="Helical" evidence="7">
    <location>
        <begin position="80"/>
        <end position="102"/>
    </location>
</feature>
<feature type="transmembrane region" description="Helical" evidence="7">
    <location>
        <begin position="152"/>
        <end position="185"/>
    </location>
</feature>
<dbReference type="AlphaFoldDB" id="A0A4Q7DIZ7"/>
<dbReference type="Proteomes" id="UP000293550">
    <property type="component" value="Unassembled WGS sequence"/>
</dbReference>
<evidence type="ECO:0000313" key="9">
    <source>
        <dbReference type="EMBL" id="RZI46961.1"/>
    </source>
</evidence>
<evidence type="ECO:0000256" key="1">
    <source>
        <dbReference type="ARBA" id="ARBA00004141"/>
    </source>
</evidence>
<evidence type="ECO:0000256" key="2">
    <source>
        <dbReference type="ARBA" id="ARBA00022448"/>
    </source>
</evidence>
<feature type="transmembrane region" description="Helical" evidence="7">
    <location>
        <begin position="42"/>
        <end position="60"/>
    </location>
</feature>
<evidence type="ECO:0000256" key="6">
    <source>
        <dbReference type="ARBA" id="ARBA00023136"/>
    </source>
</evidence>
<sequence length="192" mass="22214">MREAVRNFIPKNRIWILTQLPAVVMGMMLTYNGSQWELLTPYSAYFAVSFLVLTLSLNPIKKLKPQWVWVLKLNRHRRQLGVASFSCALIHFVCFLIMRGSFYKAVPYFFHPAIIPGVWVAFPILLVLAISSNNRSVKKLTFPKWKQLHRTVYLAEGVIIVHMILMGEFVFALCFFVPLVGLQLLRFKNTPV</sequence>
<evidence type="ECO:0000313" key="10">
    <source>
        <dbReference type="Proteomes" id="UP000293550"/>
    </source>
</evidence>
<keyword evidence="5" id="KW-0408">Iron</keyword>
<name>A0A4Q7DIZ7_9PROT</name>
<keyword evidence="4 7" id="KW-1133">Transmembrane helix</keyword>
<feature type="transmembrane region" description="Helical" evidence="7">
    <location>
        <begin position="12"/>
        <end position="30"/>
    </location>
</feature>
<dbReference type="GO" id="GO:0010181">
    <property type="term" value="F:FMN binding"/>
    <property type="evidence" value="ECO:0007669"/>
    <property type="project" value="TreeGrafter"/>
</dbReference>
<organism evidence="9 10">
    <name type="scientific">Candidatus Finniella inopinata</name>
    <dbReference type="NCBI Taxonomy" id="1696036"/>
    <lineage>
        <taxon>Bacteria</taxon>
        <taxon>Pseudomonadati</taxon>
        <taxon>Pseudomonadota</taxon>
        <taxon>Alphaproteobacteria</taxon>
        <taxon>Holosporales</taxon>
        <taxon>Candidatus Paracaedibacteraceae</taxon>
        <taxon>Candidatus Finniella</taxon>
    </lineage>
</organism>
<evidence type="ECO:0000256" key="4">
    <source>
        <dbReference type="ARBA" id="ARBA00022989"/>
    </source>
</evidence>
<dbReference type="PANTHER" id="PTHR36964:SF1">
    <property type="entry name" value="PROTEIN-METHIONINE-SULFOXIDE REDUCTASE HEME-BINDING SUBUNIT MSRQ"/>
    <property type="match status" value="1"/>
</dbReference>
<dbReference type="Pfam" id="PF01794">
    <property type="entry name" value="Ferric_reduct"/>
    <property type="match status" value="1"/>
</dbReference>
<dbReference type="GO" id="GO:0005886">
    <property type="term" value="C:plasma membrane"/>
    <property type="evidence" value="ECO:0007669"/>
    <property type="project" value="TreeGrafter"/>
</dbReference>
<keyword evidence="10" id="KW-1185">Reference proteome</keyword>
<dbReference type="EMBL" id="SCFB01000002">
    <property type="protein sequence ID" value="RZI46961.1"/>
    <property type="molecule type" value="Genomic_DNA"/>
</dbReference>
<dbReference type="PANTHER" id="PTHR36964">
    <property type="entry name" value="PROTEIN-METHIONINE-SULFOXIDE REDUCTASE HEME-BINDING SUBUNIT MSRQ"/>
    <property type="match status" value="1"/>
</dbReference>
<keyword evidence="3 7" id="KW-0812">Transmembrane</keyword>
<dbReference type="GO" id="GO:0020037">
    <property type="term" value="F:heme binding"/>
    <property type="evidence" value="ECO:0007669"/>
    <property type="project" value="TreeGrafter"/>
</dbReference>
<dbReference type="InterPro" id="IPR013130">
    <property type="entry name" value="Fe3_Rdtase_TM_dom"/>
</dbReference>
<dbReference type="GO" id="GO:0016679">
    <property type="term" value="F:oxidoreductase activity, acting on diphenols and related substances as donors"/>
    <property type="evidence" value="ECO:0007669"/>
    <property type="project" value="TreeGrafter"/>
</dbReference>
<evidence type="ECO:0000259" key="8">
    <source>
        <dbReference type="Pfam" id="PF01794"/>
    </source>
</evidence>
<dbReference type="OrthoDB" id="9788328at2"/>
<proteinExistence type="predicted"/>
<reference evidence="9 10" key="1">
    <citation type="submission" date="2018-10" db="EMBL/GenBank/DDBJ databases">
        <title>An updated phylogeny of the Alphaproteobacteria reveals that the parasitic Rickettsiales and Holosporales have independent origins.</title>
        <authorList>
            <person name="Munoz-Gomez S.A."/>
            <person name="Hess S."/>
            <person name="Burger G."/>
            <person name="Lang B.F."/>
            <person name="Susko E."/>
            <person name="Slamovits C.H."/>
            <person name="Roger A.J."/>
        </authorList>
    </citation>
    <scope>NUCLEOTIDE SEQUENCE [LARGE SCALE GENOMIC DNA]</scope>
    <source>
        <strain evidence="9">HOLO01</strain>
    </source>
</reference>
<keyword evidence="6 7" id="KW-0472">Membrane</keyword>
<feature type="transmembrane region" description="Helical" evidence="7">
    <location>
        <begin position="108"/>
        <end position="131"/>
    </location>
</feature>
<comment type="subcellular location">
    <subcellularLocation>
        <location evidence="1">Membrane</location>
        <topology evidence="1">Multi-pass membrane protein</topology>
    </subcellularLocation>
</comment>
<evidence type="ECO:0000256" key="3">
    <source>
        <dbReference type="ARBA" id="ARBA00022692"/>
    </source>
</evidence>